<dbReference type="EMBL" id="BLYI01000023">
    <property type="protein sequence ID" value="GFO84410.1"/>
    <property type="molecule type" value="Genomic_DNA"/>
</dbReference>
<evidence type="ECO:0000313" key="5">
    <source>
        <dbReference type="Proteomes" id="UP000613208"/>
    </source>
</evidence>
<gene>
    <name evidence="4" type="ORF">ANBU17_07570</name>
</gene>
<sequence length="236" mass="27246">MLSFLYPPVCPLCQKEILEKGQNLCKKCREKDIFLHEPLCFCCGKPLDHKEEEYCQDCRKHPKKFIRNIGLCVYEEPVKSSLSAVKYKNKREYAGFYIEEMKRRRGRQLKSIYPDIVVPVPMHARKRRKRGFNQAEIFAAGIAEITGCPMEPRLVKRVHDTKPQKNLNPEQRKKNLSHAFQGEKEIYHRLGRPGRILIVDDIYTTGATMQGVAQALLRMGAKEIYACCIAVGRGFS</sequence>
<dbReference type="SUPFAM" id="SSF53271">
    <property type="entry name" value="PRTase-like"/>
    <property type="match status" value="1"/>
</dbReference>
<comment type="caution">
    <text evidence="4">The sequence shown here is derived from an EMBL/GenBank/DDBJ whole genome shotgun (WGS) entry which is preliminary data.</text>
</comment>
<evidence type="ECO:0000259" key="3">
    <source>
        <dbReference type="Pfam" id="PF18912"/>
    </source>
</evidence>
<evidence type="ECO:0000256" key="1">
    <source>
        <dbReference type="ARBA" id="ARBA00008007"/>
    </source>
</evidence>
<dbReference type="RefSeq" id="WP_201310157.1">
    <property type="nucleotide sequence ID" value="NZ_BLYI01000023.1"/>
</dbReference>
<dbReference type="InterPro" id="IPR051910">
    <property type="entry name" value="ComF/GntX_DNA_util-trans"/>
</dbReference>
<dbReference type="InterPro" id="IPR029057">
    <property type="entry name" value="PRTase-like"/>
</dbReference>
<reference evidence="4" key="1">
    <citation type="submission" date="2020-06" db="EMBL/GenBank/DDBJ databases">
        <title>Characterization of fructooligosaccharide metabolism and fructooligosaccharide-degrading enzymes in human commensal butyrate producers.</title>
        <authorList>
            <person name="Tanno H."/>
            <person name="Fujii T."/>
            <person name="Hirano K."/>
            <person name="Maeno S."/>
            <person name="Tonozuka T."/>
            <person name="Sakamoto M."/>
            <person name="Ohkuma M."/>
            <person name="Tochio T."/>
            <person name="Endo A."/>
        </authorList>
    </citation>
    <scope>NUCLEOTIDE SEQUENCE</scope>
    <source>
        <strain evidence="4">JCM 17466</strain>
    </source>
</reference>
<name>A0A916Q863_9FIRM</name>
<dbReference type="Proteomes" id="UP000613208">
    <property type="component" value="Unassembled WGS sequence"/>
</dbReference>
<dbReference type="CDD" id="cd06223">
    <property type="entry name" value="PRTases_typeI"/>
    <property type="match status" value="1"/>
</dbReference>
<keyword evidence="5" id="KW-1185">Reference proteome</keyword>
<dbReference type="Gene3D" id="3.40.50.2020">
    <property type="match status" value="1"/>
</dbReference>
<evidence type="ECO:0000313" key="4">
    <source>
        <dbReference type="EMBL" id="GFO84410.1"/>
    </source>
</evidence>
<comment type="similarity">
    <text evidence="1">Belongs to the ComF/GntX family.</text>
</comment>
<dbReference type="InterPro" id="IPR000836">
    <property type="entry name" value="PRTase_dom"/>
</dbReference>
<dbReference type="PANTHER" id="PTHR47505">
    <property type="entry name" value="DNA UTILIZATION PROTEIN YHGH"/>
    <property type="match status" value="1"/>
</dbReference>
<feature type="domain" description="Double zinc ribbon" evidence="3">
    <location>
        <begin position="2"/>
        <end position="59"/>
    </location>
</feature>
<organism evidence="4 5">
    <name type="scientific">Anaerostipes butyraticus</name>
    <dbReference type="NCBI Taxonomy" id="645466"/>
    <lineage>
        <taxon>Bacteria</taxon>
        <taxon>Bacillati</taxon>
        <taxon>Bacillota</taxon>
        <taxon>Clostridia</taxon>
        <taxon>Lachnospirales</taxon>
        <taxon>Lachnospiraceae</taxon>
        <taxon>Anaerostipes</taxon>
    </lineage>
</organism>
<proteinExistence type="inferred from homology"/>
<evidence type="ECO:0000259" key="2">
    <source>
        <dbReference type="Pfam" id="PF00156"/>
    </source>
</evidence>
<dbReference type="Pfam" id="PF18912">
    <property type="entry name" value="DZR_2"/>
    <property type="match status" value="1"/>
</dbReference>
<feature type="domain" description="Phosphoribosyltransferase" evidence="2">
    <location>
        <begin position="194"/>
        <end position="230"/>
    </location>
</feature>
<protein>
    <submittedName>
        <fullName evidence="4">Amidophosphoribosyltransferase</fullName>
    </submittedName>
</protein>
<dbReference type="PANTHER" id="PTHR47505:SF1">
    <property type="entry name" value="DNA UTILIZATION PROTEIN YHGH"/>
    <property type="match status" value="1"/>
</dbReference>
<dbReference type="InterPro" id="IPR044005">
    <property type="entry name" value="DZR_2"/>
</dbReference>
<dbReference type="Pfam" id="PF00156">
    <property type="entry name" value="Pribosyltran"/>
    <property type="match status" value="1"/>
</dbReference>
<accession>A0A916Q863</accession>
<dbReference type="AlphaFoldDB" id="A0A916Q863"/>